<protein>
    <submittedName>
        <fullName evidence="2">Uncharacterized protein</fullName>
    </submittedName>
</protein>
<dbReference type="EMBL" id="QKWP01004222">
    <property type="protein sequence ID" value="RIB00435.1"/>
    <property type="molecule type" value="Genomic_DNA"/>
</dbReference>
<proteinExistence type="predicted"/>
<reference evidence="2 3" key="1">
    <citation type="submission" date="2018-06" db="EMBL/GenBank/DDBJ databases">
        <title>Comparative genomics reveals the genomic features of Rhizophagus irregularis, R. cerebriforme, R. diaphanum and Gigaspora rosea, and their symbiotic lifestyle signature.</title>
        <authorList>
            <person name="Morin E."/>
            <person name="San Clemente H."/>
            <person name="Chen E.C.H."/>
            <person name="De La Providencia I."/>
            <person name="Hainaut M."/>
            <person name="Kuo A."/>
            <person name="Kohler A."/>
            <person name="Murat C."/>
            <person name="Tang N."/>
            <person name="Roy S."/>
            <person name="Loubradou J."/>
            <person name="Henrissat B."/>
            <person name="Grigoriev I.V."/>
            <person name="Corradi N."/>
            <person name="Roux C."/>
            <person name="Martin F.M."/>
        </authorList>
    </citation>
    <scope>NUCLEOTIDE SEQUENCE [LARGE SCALE GENOMIC DNA]</scope>
    <source>
        <strain evidence="2 3">DAOM 194757</strain>
    </source>
</reference>
<dbReference type="AlphaFoldDB" id="A0A397TQP0"/>
<comment type="caution">
    <text evidence="2">The sequence shown here is derived from an EMBL/GenBank/DDBJ whole genome shotgun (WGS) entry which is preliminary data.</text>
</comment>
<evidence type="ECO:0000313" key="2">
    <source>
        <dbReference type="EMBL" id="RIB00435.1"/>
    </source>
</evidence>
<evidence type="ECO:0000256" key="1">
    <source>
        <dbReference type="SAM" id="MobiDB-lite"/>
    </source>
</evidence>
<feature type="compositionally biased region" description="Basic residues" evidence="1">
    <location>
        <begin position="37"/>
        <end position="47"/>
    </location>
</feature>
<name>A0A397TQP0_9GLOM</name>
<keyword evidence="3" id="KW-1185">Reference proteome</keyword>
<dbReference type="Proteomes" id="UP000266673">
    <property type="component" value="Unassembled WGS sequence"/>
</dbReference>
<evidence type="ECO:0000313" key="3">
    <source>
        <dbReference type="Proteomes" id="UP000266673"/>
    </source>
</evidence>
<accession>A0A397TQP0</accession>
<feature type="compositionally biased region" description="Basic and acidic residues" evidence="1">
    <location>
        <begin position="1"/>
        <end position="36"/>
    </location>
</feature>
<feature type="region of interest" description="Disordered" evidence="1">
    <location>
        <begin position="1"/>
        <end position="55"/>
    </location>
</feature>
<gene>
    <name evidence="2" type="ORF">C2G38_2234311</name>
</gene>
<organism evidence="2 3">
    <name type="scientific">Gigaspora rosea</name>
    <dbReference type="NCBI Taxonomy" id="44941"/>
    <lineage>
        <taxon>Eukaryota</taxon>
        <taxon>Fungi</taxon>
        <taxon>Fungi incertae sedis</taxon>
        <taxon>Mucoromycota</taxon>
        <taxon>Glomeromycotina</taxon>
        <taxon>Glomeromycetes</taxon>
        <taxon>Diversisporales</taxon>
        <taxon>Gigasporaceae</taxon>
        <taxon>Gigaspora</taxon>
    </lineage>
</organism>
<sequence>MPPKTSSHELRSTKKKVDNIASRESDASEHSTDNLKSKRPRKSHQAKAKSMTDIT</sequence>